<keyword evidence="1" id="KW-1133">Transmembrane helix</keyword>
<evidence type="ECO:0000256" key="1">
    <source>
        <dbReference type="SAM" id="Phobius"/>
    </source>
</evidence>
<gene>
    <name evidence="2" type="ORF">MTCD1_01015</name>
</gene>
<dbReference type="EMBL" id="BDQM01000005">
    <property type="protein sequence ID" value="GAW95413.1"/>
    <property type="molecule type" value="Genomic_DNA"/>
</dbReference>
<organism evidence="2 3">
    <name type="scientific">Colwellia marinimaniae</name>
    <dbReference type="NCBI Taxonomy" id="1513592"/>
    <lineage>
        <taxon>Bacteria</taxon>
        <taxon>Pseudomonadati</taxon>
        <taxon>Pseudomonadota</taxon>
        <taxon>Gammaproteobacteria</taxon>
        <taxon>Alteromonadales</taxon>
        <taxon>Colwelliaceae</taxon>
        <taxon>Colwellia</taxon>
    </lineage>
</organism>
<keyword evidence="1" id="KW-0472">Membrane</keyword>
<evidence type="ECO:0000313" key="2">
    <source>
        <dbReference type="EMBL" id="GAW95413.1"/>
    </source>
</evidence>
<feature type="transmembrane region" description="Helical" evidence="1">
    <location>
        <begin position="21"/>
        <end position="38"/>
    </location>
</feature>
<keyword evidence="3" id="KW-1185">Reference proteome</keyword>
<accession>A0ABQ0MSR4</accession>
<keyword evidence="1" id="KW-0812">Transmembrane</keyword>
<reference evidence="2 3" key="1">
    <citation type="submission" date="2017-06" db="EMBL/GenBank/DDBJ databases">
        <title>Whole Genome Sequences of Colwellia marinimaniae MTCD1.</title>
        <authorList>
            <person name="Kusumoto H."/>
            <person name="Inoue M."/>
            <person name="Tanikawa K."/>
            <person name="Maeji H."/>
            <person name="Cameron J.H."/>
            <person name="Bartlett D.H."/>
        </authorList>
    </citation>
    <scope>NUCLEOTIDE SEQUENCE [LARGE SCALE GENOMIC DNA]</scope>
    <source>
        <strain evidence="2 3">MTCD1</strain>
    </source>
</reference>
<sequence>MNIDIMQQYIAKKSQTTTMRETLLTLLAGSVAISMLVYQQ</sequence>
<name>A0ABQ0MSR4_9GAMM</name>
<dbReference type="Proteomes" id="UP000197068">
    <property type="component" value="Unassembled WGS sequence"/>
</dbReference>
<comment type="caution">
    <text evidence="2">The sequence shown here is derived from an EMBL/GenBank/DDBJ whole genome shotgun (WGS) entry which is preliminary data.</text>
</comment>
<evidence type="ECO:0000313" key="3">
    <source>
        <dbReference type="Proteomes" id="UP000197068"/>
    </source>
</evidence>
<proteinExistence type="predicted"/>
<dbReference type="RefSeq" id="WP_257721027.1">
    <property type="nucleotide sequence ID" value="NZ_BDQM01000005.1"/>
</dbReference>
<protein>
    <submittedName>
        <fullName evidence="2">Uncharacterized protein</fullName>
    </submittedName>
</protein>